<evidence type="ECO:0000259" key="5">
    <source>
        <dbReference type="PROSITE" id="PS51782"/>
    </source>
</evidence>
<organism evidence="6 7">
    <name type="scientific">Penicillium camemberti (strain FM 013)</name>
    <dbReference type="NCBI Taxonomy" id="1429867"/>
    <lineage>
        <taxon>Eukaryota</taxon>
        <taxon>Fungi</taxon>
        <taxon>Dikarya</taxon>
        <taxon>Ascomycota</taxon>
        <taxon>Pezizomycotina</taxon>
        <taxon>Eurotiomycetes</taxon>
        <taxon>Eurotiomycetidae</taxon>
        <taxon>Eurotiales</taxon>
        <taxon>Aspergillaceae</taxon>
        <taxon>Penicillium</taxon>
    </lineage>
</organism>
<feature type="signal peptide" evidence="4">
    <location>
        <begin position="1"/>
        <end position="23"/>
    </location>
</feature>
<reference evidence="6 7" key="1">
    <citation type="journal article" date="2014" name="Nat. Commun.">
        <title>Multiple recent horizontal transfers of a large genomic region in cheese making fungi.</title>
        <authorList>
            <person name="Cheeseman K."/>
            <person name="Ropars J."/>
            <person name="Renault P."/>
            <person name="Dupont J."/>
            <person name="Gouzy J."/>
            <person name="Branca A."/>
            <person name="Abraham A.L."/>
            <person name="Ceppi M."/>
            <person name="Conseiller E."/>
            <person name="Debuchy R."/>
            <person name="Malagnac F."/>
            <person name="Goarin A."/>
            <person name="Silar P."/>
            <person name="Lacoste S."/>
            <person name="Sallet E."/>
            <person name="Bensimon A."/>
            <person name="Giraud T."/>
            <person name="Brygoo Y."/>
        </authorList>
    </citation>
    <scope>NUCLEOTIDE SEQUENCE [LARGE SCALE GENOMIC DNA]</scope>
    <source>
        <strain evidence="7">FM 013</strain>
    </source>
</reference>
<evidence type="ECO:0000313" key="6">
    <source>
        <dbReference type="EMBL" id="CRL26678.1"/>
    </source>
</evidence>
<accession>A0A0G4PKG0</accession>
<sequence length="560" mass="59853">MSRIRSPGVFLYASLFLAAVTNCFVLFPASNAPNDYPNNCVDALSRNITECSNAIPTLDPNGFYTESSLQRSCTSDCRSALQSWEQSIDDSCNGVTYTNDYGNTVPVSSVATMINFNFNQTCLINDGEYCNIVLGNLTKASVNGSSGQKDCNKCSLFKLRDTAKFQYGDGPLVYSKSLYQSYTSSCHFTGYPLTAKPTSVPISTTALSSSRLIGSKTSSASAGPTATCGGSKYHIKSGDTCNSISLSQGVATWQLLMDNDLPAYCAKFPKKGSLCIKNKCDVYTVQSGDTCTSVSAAHNISAVQLRSYNPWIDSGCYNFNRTIDSQICINEPGQKYVPPATTTSAAPSTASSAVPVPSDVAANTTTRCGEYYKVGKGEECDVFTTKFGISRDDFGILNPEINVNCTNLLANTSYCVQPVGDINSYPNAPGYTGPSSSISKVAYTSLPDATYAPIFEVTPLAPQTRQGCDAYASGADLQYDYDGVSQCDSASYFYDVTVANLILWNPSLQSTSTSSNSSTNLGDCSFSKQFRYCMDYPTPSATASVSGSRTSTPLSTATKH</sequence>
<dbReference type="AlphaFoldDB" id="A0A0G4PKG0"/>
<keyword evidence="7" id="KW-1185">Reference proteome</keyword>
<evidence type="ECO:0000256" key="3">
    <source>
        <dbReference type="SAM" id="MobiDB-lite"/>
    </source>
</evidence>
<evidence type="ECO:0000313" key="7">
    <source>
        <dbReference type="Proteomes" id="UP000053732"/>
    </source>
</evidence>
<keyword evidence="1" id="KW-0147">Chitin-binding</keyword>
<dbReference type="Proteomes" id="UP000053732">
    <property type="component" value="Unassembled WGS sequence"/>
</dbReference>
<dbReference type="Pfam" id="PF01476">
    <property type="entry name" value="LysM"/>
    <property type="match status" value="2"/>
</dbReference>
<keyword evidence="4" id="KW-0732">Signal</keyword>
<protein>
    <submittedName>
        <fullName evidence="6">Peptidoglycan-binding lysin domain</fullName>
    </submittedName>
</protein>
<feature type="domain" description="LysM" evidence="5">
    <location>
        <begin position="231"/>
        <end position="276"/>
    </location>
</feature>
<feature type="region of interest" description="Disordered" evidence="3">
    <location>
        <begin position="540"/>
        <end position="560"/>
    </location>
</feature>
<evidence type="ECO:0000256" key="4">
    <source>
        <dbReference type="SAM" id="SignalP"/>
    </source>
</evidence>
<proteinExistence type="predicted"/>
<dbReference type="PANTHER" id="PTHR34997">
    <property type="entry name" value="AM15"/>
    <property type="match status" value="1"/>
</dbReference>
<dbReference type="InterPro" id="IPR052210">
    <property type="entry name" value="LysM1-like"/>
</dbReference>
<dbReference type="STRING" id="1429867.A0A0G4PKG0"/>
<dbReference type="PANTHER" id="PTHR34997:SF1">
    <property type="entry name" value="PEPTIDOGLYCAN-BINDING LYSIN DOMAIN"/>
    <property type="match status" value="1"/>
</dbReference>
<feature type="domain" description="LysM" evidence="5">
    <location>
        <begin position="281"/>
        <end position="329"/>
    </location>
</feature>
<evidence type="ECO:0000256" key="1">
    <source>
        <dbReference type="ARBA" id="ARBA00022669"/>
    </source>
</evidence>
<dbReference type="InterPro" id="IPR018392">
    <property type="entry name" value="LysM"/>
</dbReference>
<dbReference type="SUPFAM" id="SSF54106">
    <property type="entry name" value="LysM domain"/>
    <property type="match status" value="1"/>
</dbReference>
<feature type="domain" description="LysM" evidence="5">
    <location>
        <begin position="370"/>
        <end position="416"/>
    </location>
</feature>
<keyword evidence="2" id="KW-0843">Virulence</keyword>
<dbReference type="SMART" id="SM00257">
    <property type="entry name" value="LysM"/>
    <property type="match status" value="3"/>
</dbReference>
<dbReference type="EMBL" id="HG793152">
    <property type="protein sequence ID" value="CRL26678.1"/>
    <property type="molecule type" value="Genomic_DNA"/>
</dbReference>
<gene>
    <name evidence="6" type="ORF">PCAMFM013_S019g000095</name>
</gene>
<feature type="chain" id="PRO_5005195537" evidence="4">
    <location>
        <begin position="24"/>
        <end position="560"/>
    </location>
</feature>
<dbReference type="Gene3D" id="3.10.350.10">
    <property type="entry name" value="LysM domain"/>
    <property type="match status" value="2"/>
</dbReference>
<dbReference type="InterPro" id="IPR036779">
    <property type="entry name" value="LysM_dom_sf"/>
</dbReference>
<dbReference type="GO" id="GO:0008061">
    <property type="term" value="F:chitin binding"/>
    <property type="evidence" value="ECO:0007669"/>
    <property type="project" value="UniProtKB-KW"/>
</dbReference>
<dbReference type="CDD" id="cd00118">
    <property type="entry name" value="LysM"/>
    <property type="match status" value="1"/>
</dbReference>
<dbReference type="PROSITE" id="PS51782">
    <property type="entry name" value="LYSM"/>
    <property type="match status" value="3"/>
</dbReference>
<name>A0A0G4PKG0_PENC3</name>
<evidence type="ECO:0000256" key="2">
    <source>
        <dbReference type="ARBA" id="ARBA00023026"/>
    </source>
</evidence>